<sequence>MRRIGILLYPDFDLIDAGGPYEVFLTASRLAVRDGEPPLYEVLLIAPDGADVVAFGGMTLTGLTRPEDAGPLDVLLVPGLVDLAAARADARIADAVATLAADSRTVTSVCTGAFLLADAGLLEGRPATTHWEDVAELGAHASVASGIAGVRWVDDGDVVTSGGLTSGIHMALHLVARHHGTPMALRTARQLDLDWSPEPAR</sequence>
<dbReference type="SUPFAM" id="SSF52317">
    <property type="entry name" value="Class I glutamine amidotransferase-like"/>
    <property type="match status" value="1"/>
</dbReference>
<accession>A0AA96F559</accession>
<dbReference type="InterPro" id="IPR029062">
    <property type="entry name" value="Class_I_gatase-like"/>
</dbReference>
<dbReference type="AlphaFoldDB" id="A0AA96F559"/>
<reference evidence="2 3" key="1">
    <citation type="submission" date="2023-09" db="EMBL/GenBank/DDBJ databases">
        <title>Demequina sp. a novel bacteria isolated from Capsicum annuum.</title>
        <authorList>
            <person name="Humaira Z."/>
            <person name="Lee J."/>
            <person name="Cho D."/>
        </authorList>
    </citation>
    <scope>NUCLEOTIDE SEQUENCE [LARGE SCALE GENOMIC DNA]</scope>
    <source>
        <strain evidence="2 3">OYTSA14</strain>
    </source>
</reference>
<evidence type="ECO:0000313" key="3">
    <source>
        <dbReference type="Proteomes" id="UP001304125"/>
    </source>
</evidence>
<organism evidence="2 3">
    <name type="scientific">Demequina capsici</name>
    <dbReference type="NCBI Taxonomy" id="3075620"/>
    <lineage>
        <taxon>Bacteria</taxon>
        <taxon>Bacillati</taxon>
        <taxon>Actinomycetota</taxon>
        <taxon>Actinomycetes</taxon>
        <taxon>Micrococcales</taxon>
        <taxon>Demequinaceae</taxon>
        <taxon>Demequina</taxon>
    </lineage>
</organism>
<dbReference type="Pfam" id="PF01965">
    <property type="entry name" value="DJ-1_PfpI"/>
    <property type="match status" value="1"/>
</dbReference>
<protein>
    <submittedName>
        <fullName evidence="2">DJ-1/PfpI family protein</fullName>
        <ecNumber evidence="2">4.2.1.-</ecNumber>
    </submittedName>
</protein>
<dbReference type="EC" id="4.2.1.-" evidence="2"/>
<proteinExistence type="predicted"/>
<feature type="domain" description="DJ-1/PfpI" evidence="1">
    <location>
        <begin position="3"/>
        <end position="176"/>
    </location>
</feature>
<evidence type="ECO:0000259" key="1">
    <source>
        <dbReference type="Pfam" id="PF01965"/>
    </source>
</evidence>
<dbReference type="RefSeq" id="WP_313497786.1">
    <property type="nucleotide sequence ID" value="NZ_CP134879.1"/>
</dbReference>
<dbReference type="Proteomes" id="UP001304125">
    <property type="component" value="Chromosome"/>
</dbReference>
<dbReference type="Gene3D" id="3.40.50.880">
    <property type="match status" value="1"/>
</dbReference>
<dbReference type="InterPro" id="IPR002818">
    <property type="entry name" value="DJ-1/PfpI"/>
</dbReference>
<dbReference type="EMBL" id="CP134879">
    <property type="protein sequence ID" value="WNM24246.1"/>
    <property type="molecule type" value="Genomic_DNA"/>
</dbReference>
<dbReference type="GO" id="GO:0016829">
    <property type="term" value="F:lyase activity"/>
    <property type="evidence" value="ECO:0007669"/>
    <property type="project" value="UniProtKB-KW"/>
</dbReference>
<dbReference type="InterPro" id="IPR052158">
    <property type="entry name" value="INH-QAR"/>
</dbReference>
<dbReference type="PANTHER" id="PTHR43130:SF3">
    <property type="entry name" value="HTH-TYPE TRANSCRIPTIONAL REGULATOR RV1931C"/>
    <property type="match status" value="1"/>
</dbReference>
<dbReference type="CDD" id="cd03139">
    <property type="entry name" value="GATase1_PfpI_2"/>
    <property type="match status" value="1"/>
</dbReference>
<dbReference type="PANTHER" id="PTHR43130">
    <property type="entry name" value="ARAC-FAMILY TRANSCRIPTIONAL REGULATOR"/>
    <property type="match status" value="1"/>
</dbReference>
<name>A0AA96F559_9MICO</name>
<gene>
    <name evidence="2" type="ORF">RN606_12895</name>
</gene>
<evidence type="ECO:0000313" key="2">
    <source>
        <dbReference type="EMBL" id="WNM24246.1"/>
    </source>
</evidence>
<keyword evidence="3" id="KW-1185">Reference proteome</keyword>
<keyword evidence="2" id="KW-0456">Lyase</keyword>